<dbReference type="SMART" id="SM00493">
    <property type="entry name" value="TOPRIM"/>
    <property type="match status" value="1"/>
</dbReference>
<dbReference type="GO" id="GO:0006269">
    <property type="term" value="P:DNA replication, synthesis of primer"/>
    <property type="evidence" value="ECO:0007669"/>
    <property type="project" value="UniProtKB-KW"/>
</dbReference>
<evidence type="ECO:0000256" key="8">
    <source>
        <dbReference type="ARBA" id="ARBA00022833"/>
    </source>
</evidence>
<dbReference type="Gene3D" id="3.40.1360.10">
    <property type="match status" value="1"/>
</dbReference>
<dbReference type="Pfam" id="PF08275">
    <property type="entry name" value="DNAG_N"/>
    <property type="match status" value="1"/>
</dbReference>
<keyword evidence="5" id="KW-0235">DNA replication</keyword>
<keyword evidence="9" id="KW-0804">Transcription</keyword>
<dbReference type="Gene3D" id="3.90.580.10">
    <property type="entry name" value="Zinc finger, CHC2-type domain"/>
    <property type="match status" value="1"/>
</dbReference>
<evidence type="ECO:0000259" key="11">
    <source>
        <dbReference type="PROSITE" id="PS50880"/>
    </source>
</evidence>
<keyword evidence="6" id="KW-0479">Metal-binding</keyword>
<dbReference type="EMBL" id="JALLPB020000198">
    <property type="protein sequence ID" value="KAL3815454.1"/>
    <property type="molecule type" value="Genomic_DNA"/>
</dbReference>
<reference evidence="12 13" key="1">
    <citation type="submission" date="2024-10" db="EMBL/GenBank/DDBJ databases">
        <title>Updated reference genomes for cyclostephanoid diatoms.</title>
        <authorList>
            <person name="Roberts W.R."/>
            <person name="Alverson A.J."/>
        </authorList>
    </citation>
    <scope>NUCLEOTIDE SEQUENCE [LARGE SCALE GENOMIC DNA]</scope>
    <source>
        <strain evidence="12 13">AJA228-03</strain>
    </source>
</reference>
<dbReference type="SMART" id="SM00400">
    <property type="entry name" value="ZnF_CHCC"/>
    <property type="match status" value="1"/>
</dbReference>
<evidence type="ECO:0000256" key="4">
    <source>
        <dbReference type="ARBA" id="ARBA00022695"/>
    </source>
</evidence>
<keyword evidence="3" id="KW-0808">Transferase</keyword>
<evidence type="ECO:0000256" key="10">
    <source>
        <dbReference type="SAM" id="MobiDB-lite"/>
    </source>
</evidence>
<evidence type="ECO:0000256" key="5">
    <source>
        <dbReference type="ARBA" id="ARBA00022705"/>
    </source>
</evidence>
<dbReference type="Proteomes" id="UP001530377">
    <property type="component" value="Unassembled WGS sequence"/>
</dbReference>
<proteinExistence type="predicted"/>
<gene>
    <name evidence="12" type="ORF">ACHAXA_008504</name>
</gene>
<keyword evidence="1" id="KW-0240">DNA-directed RNA polymerase</keyword>
<dbReference type="InterPro" id="IPR006171">
    <property type="entry name" value="TOPRIM_dom"/>
</dbReference>
<accession>A0ABD3RR93</accession>
<feature type="region of interest" description="Disordered" evidence="10">
    <location>
        <begin position="908"/>
        <end position="989"/>
    </location>
</feature>
<feature type="region of interest" description="Disordered" evidence="10">
    <location>
        <begin position="537"/>
        <end position="565"/>
    </location>
</feature>
<evidence type="ECO:0000256" key="9">
    <source>
        <dbReference type="ARBA" id="ARBA00023163"/>
    </source>
</evidence>
<dbReference type="InterPro" id="IPR013264">
    <property type="entry name" value="DNAG_N"/>
</dbReference>
<dbReference type="Gene3D" id="3.90.980.10">
    <property type="entry name" value="DNA primase, catalytic core, N-terminal domain"/>
    <property type="match status" value="1"/>
</dbReference>
<dbReference type="PROSITE" id="PS50880">
    <property type="entry name" value="TOPRIM"/>
    <property type="match status" value="1"/>
</dbReference>
<keyword evidence="8" id="KW-0862">Zinc</keyword>
<feature type="domain" description="Toprim" evidence="11">
    <location>
        <begin position="679"/>
        <end position="766"/>
    </location>
</feature>
<name>A0ABD3RR93_9STRA</name>
<dbReference type="Pfam" id="PF13662">
    <property type="entry name" value="Toprim_4"/>
    <property type="match status" value="1"/>
</dbReference>
<dbReference type="GO" id="GO:0000428">
    <property type="term" value="C:DNA-directed RNA polymerase complex"/>
    <property type="evidence" value="ECO:0007669"/>
    <property type="project" value="UniProtKB-KW"/>
</dbReference>
<dbReference type="SUPFAM" id="SSF56731">
    <property type="entry name" value="DNA primase core"/>
    <property type="match status" value="2"/>
</dbReference>
<dbReference type="SUPFAM" id="SSF57783">
    <property type="entry name" value="Zinc beta-ribbon"/>
    <property type="match status" value="1"/>
</dbReference>
<feature type="region of interest" description="Disordered" evidence="10">
    <location>
        <begin position="1425"/>
        <end position="1467"/>
    </location>
</feature>
<dbReference type="GO" id="GO:0008270">
    <property type="term" value="F:zinc ion binding"/>
    <property type="evidence" value="ECO:0007669"/>
    <property type="project" value="UniProtKB-KW"/>
</dbReference>
<dbReference type="PANTHER" id="PTHR30313">
    <property type="entry name" value="DNA PRIMASE"/>
    <property type="match status" value="1"/>
</dbReference>
<dbReference type="PANTHER" id="PTHR30313:SF2">
    <property type="entry name" value="DNA PRIMASE"/>
    <property type="match status" value="1"/>
</dbReference>
<dbReference type="CDD" id="cd03364">
    <property type="entry name" value="TOPRIM_DnaG_primases"/>
    <property type="match status" value="1"/>
</dbReference>
<dbReference type="InterPro" id="IPR037068">
    <property type="entry name" value="DNA_primase_core_N_sf"/>
</dbReference>
<protein>
    <recommendedName>
        <fullName evidence="11">Toprim domain-containing protein</fullName>
    </recommendedName>
</protein>
<evidence type="ECO:0000256" key="1">
    <source>
        <dbReference type="ARBA" id="ARBA00022478"/>
    </source>
</evidence>
<evidence type="ECO:0000256" key="3">
    <source>
        <dbReference type="ARBA" id="ARBA00022679"/>
    </source>
</evidence>
<dbReference type="Pfam" id="PF01807">
    <property type="entry name" value="Zn_ribbon_DnaG"/>
    <property type="match status" value="1"/>
</dbReference>
<sequence length="1467" mass="163553">MIISESSRPSHHAIIFTGRSIIMMLATMFNVGCSSPILSTVGGEFSIRPPPLIASLTISINNDQRIPRSAKRRGEEKYRISRIIRRRNAIHRPSSSTRFSRRYHDDPEYEWYDEMSASGSIGSGFFDRQKFVDRQLLIGVVPNDRRGMNMALEVGDEDDEWERYLNVDDISSDDSDVHGSNINIEYSQTSHLGKDRVRRITADTSRIRYDATTSKKKMNAFTSMRGNQTLGDNGGGSVNDSTNRYRSSEMRNQLPVPDDDSIGSQRQSISNAEHPRRHRKITPDQISDIKASISLVDVIESYNLAQFTRMGNSHSRSTSARACCPFHDDHNPSMSIDDSRGLYKCFACGAGGDVFNFIREFDYLSKVGDGREKMGYMQAVEFAVREFGGSGDDIGIAWDNSSGASSDESDDAKKIMRQRDWKKERIRQANTAAAAFYTKCLITLPSAGKARAHLRSRKISPESVKSFAIGYAPDCYYGDEAKITKAPTGNSFGPVAAKAAIEKCGEWGSGSLVEHLAGRGFAPNEIVESGLAVRTKTKQLSGDDRDRRINDSSSAGGGDEILADDDRHDYSDLMDRFRSRLIIPIMDDGGQHVIALGGRHLQAVGRDDDVTEGGEKNTPTSFAPAKYINSPDSLVFAKKNVLFNKARAKRALDEYSLNSKISSGAEQSSISRTTFVTPPSIVIVEGYFDVIALSNIGIQNVVSSMGTALPVEQLKLVAEMRNSVPGGRIILCLDGDDAGKNAVERLFSSNILSNVPELSKNELYVATLFGDGVKDPSDFVNMAGGGDKARMRFQEEILDNAIPWDEWYIDRLISKHEMGAKDGMAGSFSGICNEVSTFLAFFVNPAERTRRVHKISEKLVVLIAEDKMSSSSLSMLRCQLESDILNMSSRKAGVREAIERRIELTDGVSGEATASKMKRLSSGDLDDNNNDERKMSKNALAMVAPQRPDGSQRNIPASNPLRQGKGATRARSFRTNPRQRNRQLPEKPTERHLVPHFNGFVFKHQSDRDWLGLSDNSKMKPKMHLGEAPGRVEEKDRLRAETPIFEDNIRQRWKKEDVLYFNSNRYLGQQYLLPQAIRAGYELGNERPSPGESLIEFTERKLFQSPDPDQLIIQAESRLLHALAKFPQARMAMRSVYSTSTFGPSNLRWTSEERKWLFLCLTGSPKIDPPLPAELLDGGTQCQLHSYLANREDCPCGSFNKNIIKPVNDRIELSTVIESIVETSTDQPEYEPSIMSEESVNNSFGRTQVEILATENAELDSILDVASQAEVEGRIGHQNGLLDEYFLETDMFPSFDNNKITKEARAELTVQETISTLLRASAMKRFSMAKENLTRIVNEMDRRGGDDRAEELVKNDLDGLSSEELEMLFEKVGNEVIEAQRSLYDADRSTERVNSHLLDYSLTNGIKYKLSQSELERLDKMMDDHIASLPDGDDRPETPGNDTDHMFSVGTSSMKRSTPLAGGGEHR</sequence>
<evidence type="ECO:0000313" key="12">
    <source>
        <dbReference type="EMBL" id="KAL3815454.1"/>
    </source>
</evidence>
<keyword evidence="4" id="KW-0548">Nucleotidyltransferase</keyword>
<dbReference type="InterPro" id="IPR002694">
    <property type="entry name" value="Znf_CHC2"/>
</dbReference>
<dbReference type="InterPro" id="IPR050219">
    <property type="entry name" value="DnaG_primase"/>
</dbReference>
<evidence type="ECO:0000313" key="13">
    <source>
        <dbReference type="Proteomes" id="UP001530377"/>
    </source>
</evidence>
<feature type="region of interest" description="Disordered" evidence="10">
    <location>
        <begin position="223"/>
        <end position="285"/>
    </location>
</feature>
<evidence type="ECO:0000256" key="7">
    <source>
        <dbReference type="ARBA" id="ARBA00022771"/>
    </source>
</evidence>
<feature type="compositionally biased region" description="Polar residues" evidence="10">
    <location>
        <begin position="949"/>
        <end position="961"/>
    </location>
</feature>
<evidence type="ECO:0000256" key="6">
    <source>
        <dbReference type="ARBA" id="ARBA00022723"/>
    </source>
</evidence>
<dbReference type="InterPro" id="IPR034151">
    <property type="entry name" value="TOPRIM_DnaG_bac"/>
</dbReference>
<feature type="compositionally biased region" description="Polar residues" evidence="10">
    <location>
        <begin position="262"/>
        <end position="271"/>
    </location>
</feature>
<keyword evidence="13" id="KW-1185">Reference proteome</keyword>
<keyword evidence="7" id="KW-0863">Zinc-finger</keyword>
<comment type="caution">
    <text evidence="12">The sequence shown here is derived from an EMBL/GenBank/DDBJ whole genome shotgun (WGS) entry which is preliminary data.</text>
</comment>
<dbReference type="InterPro" id="IPR036977">
    <property type="entry name" value="DNA_primase_Znf_CHC2"/>
</dbReference>
<keyword evidence="2" id="KW-0639">Primosome</keyword>
<evidence type="ECO:0000256" key="2">
    <source>
        <dbReference type="ARBA" id="ARBA00022515"/>
    </source>
</evidence>
<feature type="compositionally biased region" description="Basic and acidic residues" evidence="10">
    <location>
        <begin position="1425"/>
        <end position="1445"/>
    </location>
</feature>
<organism evidence="12 13">
    <name type="scientific">Cyclostephanos tholiformis</name>
    <dbReference type="NCBI Taxonomy" id="382380"/>
    <lineage>
        <taxon>Eukaryota</taxon>
        <taxon>Sar</taxon>
        <taxon>Stramenopiles</taxon>
        <taxon>Ochrophyta</taxon>
        <taxon>Bacillariophyta</taxon>
        <taxon>Coscinodiscophyceae</taxon>
        <taxon>Thalassiosirophycidae</taxon>
        <taxon>Stephanodiscales</taxon>
        <taxon>Stephanodiscaceae</taxon>
        <taxon>Cyclostephanos</taxon>
    </lineage>
</organism>
<dbReference type="GO" id="GO:0016779">
    <property type="term" value="F:nucleotidyltransferase activity"/>
    <property type="evidence" value="ECO:0007669"/>
    <property type="project" value="UniProtKB-KW"/>
</dbReference>
<feature type="compositionally biased region" description="Basic and acidic residues" evidence="10">
    <location>
        <begin position="541"/>
        <end position="550"/>
    </location>
</feature>